<dbReference type="PANTHER" id="PTHR37031:SF2">
    <property type="entry name" value="PHOD-LIKE PHOSPHATASE METALLOPHOSPHATASE DOMAIN-CONTAINING PROTEIN"/>
    <property type="match status" value="1"/>
</dbReference>
<dbReference type="Proteomes" id="UP001050975">
    <property type="component" value="Unassembled WGS sequence"/>
</dbReference>
<dbReference type="Gene3D" id="3.60.21.70">
    <property type="entry name" value="PhoD-like phosphatase"/>
    <property type="match status" value="1"/>
</dbReference>
<reference evidence="1" key="1">
    <citation type="submission" date="2019-10" db="EMBL/GenBank/DDBJ databases">
        <title>Draft genome sequece of Microseira wollei NIES-4236.</title>
        <authorList>
            <person name="Yamaguchi H."/>
            <person name="Suzuki S."/>
            <person name="Kawachi M."/>
        </authorList>
    </citation>
    <scope>NUCLEOTIDE SEQUENCE</scope>
    <source>
        <strain evidence="1">NIES-4236</strain>
    </source>
</reference>
<dbReference type="InterPro" id="IPR038607">
    <property type="entry name" value="PhoD-like_sf"/>
</dbReference>
<comment type="caution">
    <text evidence="1">The sequence shown here is derived from an EMBL/GenBank/DDBJ whole genome shotgun (WGS) entry which is preliminary data.</text>
</comment>
<evidence type="ECO:0000313" key="2">
    <source>
        <dbReference type="Proteomes" id="UP001050975"/>
    </source>
</evidence>
<dbReference type="AlphaFoldDB" id="A0AAV3XB33"/>
<organism evidence="1 2">
    <name type="scientific">Microseira wollei NIES-4236</name>
    <dbReference type="NCBI Taxonomy" id="2530354"/>
    <lineage>
        <taxon>Bacteria</taxon>
        <taxon>Bacillati</taxon>
        <taxon>Cyanobacteriota</taxon>
        <taxon>Cyanophyceae</taxon>
        <taxon>Oscillatoriophycideae</taxon>
        <taxon>Aerosakkonematales</taxon>
        <taxon>Aerosakkonemataceae</taxon>
        <taxon>Microseira</taxon>
    </lineage>
</organism>
<dbReference type="PANTHER" id="PTHR37031">
    <property type="entry name" value="METALLOPHOSPHATASE BINDING DOMAIN PROTEIN"/>
    <property type="match status" value="1"/>
</dbReference>
<evidence type="ECO:0008006" key="3">
    <source>
        <dbReference type="Google" id="ProtNLM"/>
    </source>
</evidence>
<dbReference type="EMBL" id="BLAY01000036">
    <property type="protein sequence ID" value="GET37935.1"/>
    <property type="molecule type" value="Genomic_DNA"/>
</dbReference>
<proteinExistence type="predicted"/>
<accession>A0AAV3XB33</accession>
<protein>
    <recommendedName>
        <fullName evidence="3">PhoD-like phosphatase metallophosphatase domain-containing protein</fullName>
    </recommendedName>
</protein>
<dbReference type="RefSeq" id="WP_226580249.1">
    <property type="nucleotide sequence ID" value="NZ_BLAY01000036.1"/>
</dbReference>
<evidence type="ECO:0000313" key="1">
    <source>
        <dbReference type="EMBL" id="GET37935.1"/>
    </source>
</evidence>
<keyword evidence="2" id="KW-1185">Reference proteome</keyword>
<sequence>MSWIPLSHRLACLPLILAGPILRRTEPDAVTVWVALKKPCQVGLGVYATHAGNKVIANPILEGSRQTVALGKYLHVVAVTAKPVTRHQLEAGQIYAYSLTFSHYDGGLLKALNSESFPSNVTVSYFDHGLPTFALPPEDLNHLRIVHGSCRKPHGGGQDALPMLDDLIALEAGLPNSRPHQLFFTGDQIYGDDVADPLLWAVTDAGDTLLGWEENLPLGDGYKKPSDLKPGTRSDIARDDGGFTAMLVNHPEKAKSHLFSLGEYYAMYLFAWSQVLWPDRFPPGQKIRQHPKHAKLWDKEVDALQNFASDLWKVRRLLANVSTYTVFDDHDITDDWCLNREWCNRVLSKALGRRVVQNGMLAYAVFQGWGNTPDQFESGQPGEKLLQAAVDWSNSAGTDKSAFEAISKYVGIPPLDPETGLPKFKLDGDVLILDRDYPDGTTALRWHYTVRSFNHEVLVMDTRTWRGYPKGEDALMHPPMLLCPTGFDQQICQALTAFASPSFPPTKGGRTIEVTLVVLPTNLVSLSIIDLVQRLHLSQGKVFGSDVGDSWNFHEEAFTQLLAELFKQRDRITILSGDIHYSCAVRLNYWFRRHFGDAPVNPDTQELPRVLAQLTASAFKNAEWKTYVAHTKLKSIFPEPVQEWAGWNEPPQLIEIQVTPQMVRMLDVELPERKPTIRSFKRMSGTEEIAWEIVIKDRNSFPDWRYRIDWIKRDPAQELSGDLKSIATSTQGLSSSSERKSWQNSVSLIWRNQWLQEGEEIVGRNNFGLITFKWSPNQDNKAVIQEVYWRSPWEPTRIVFSRYVVPLRLLAPPPPPKTFAP</sequence>
<name>A0AAV3XB33_9CYAN</name>
<gene>
    <name evidence="1" type="ORF">MiSe_26890</name>
</gene>